<proteinExistence type="predicted"/>
<accession>A0AAP0J8L5</accession>
<sequence length="131" mass="14743">MKKKEVIMPTWKNVIGNEWLDLTILSAPSPSPPLGLLAALAATIADDTLHLFQLPSQLRTRAVKGLFQVHIARALQEQVSFSNFLTFWVTQAFLRHEREEALEGSIVFIGCVLYGEHHVEDEDYLRVSPSS</sequence>
<comment type="caution">
    <text evidence="1">The sequence shown here is derived from an EMBL/GenBank/DDBJ whole genome shotgun (WGS) entry which is preliminary data.</text>
</comment>
<dbReference type="Proteomes" id="UP001420932">
    <property type="component" value="Unassembled WGS sequence"/>
</dbReference>
<reference evidence="1 2" key="1">
    <citation type="submission" date="2024-01" db="EMBL/GenBank/DDBJ databases">
        <title>Genome assemblies of Stephania.</title>
        <authorList>
            <person name="Yang L."/>
        </authorList>
    </citation>
    <scope>NUCLEOTIDE SEQUENCE [LARGE SCALE GENOMIC DNA]</scope>
    <source>
        <strain evidence="1">YNDBR</strain>
        <tissue evidence="1">Leaf</tissue>
    </source>
</reference>
<keyword evidence="2" id="KW-1185">Reference proteome</keyword>
<dbReference type="AlphaFoldDB" id="A0AAP0J8L5"/>
<organism evidence="1 2">
    <name type="scientific">Stephania yunnanensis</name>
    <dbReference type="NCBI Taxonomy" id="152371"/>
    <lineage>
        <taxon>Eukaryota</taxon>
        <taxon>Viridiplantae</taxon>
        <taxon>Streptophyta</taxon>
        <taxon>Embryophyta</taxon>
        <taxon>Tracheophyta</taxon>
        <taxon>Spermatophyta</taxon>
        <taxon>Magnoliopsida</taxon>
        <taxon>Ranunculales</taxon>
        <taxon>Menispermaceae</taxon>
        <taxon>Menispermoideae</taxon>
        <taxon>Cissampelideae</taxon>
        <taxon>Stephania</taxon>
    </lineage>
</organism>
<name>A0AAP0J8L5_9MAGN</name>
<protein>
    <submittedName>
        <fullName evidence="1">Uncharacterized protein</fullName>
    </submittedName>
</protein>
<gene>
    <name evidence="1" type="ORF">Syun_017079</name>
</gene>
<evidence type="ECO:0000313" key="2">
    <source>
        <dbReference type="Proteomes" id="UP001420932"/>
    </source>
</evidence>
<evidence type="ECO:0000313" key="1">
    <source>
        <dbReference type="EMBL" id="KAK9128282.1"/>
    </source>
</evidence>
<dbReference type="EMBL" id="JBBNAF010000007">
    <property type="protein sequence ID" value="KAK9128282.1"/>
    <property type="molecule type" value="Genomic_DNA"/>
</dbReference>